<keyword evidence="8 15" id="KW-0732">Signal</keyword>
<dbReference type="GO" id="GO:0098552">
    <property type="term" value="C:side of membrane"/>
    <property type="evidence" value="ECO:0007669"/>
    <property type="project" value="UniProtKB-KW"/>
</dbReference>
<feature type="transmembrane region" description="Helical" evidence="14">
    <location>
        <begin position="140"/>
        <end position="161"/>
    </location>
</feature>
<evidence type="ECO:0000256" key="7">
    <source>
        <dbReference type="ARBA" id="ARBA00022692"/>
    </source>
</evidence>
<evidence type="ECO:0000256" key="5">
    <source>
        <dbReference type="ARBA" id="ARBA00022525"/>
    </source>
</evidence>
<evidence type="ECO:0000256" key="13">
    <source>
        <dbReference type="ARBA" id="ARBA00038359"/>
    </source>
</evidence>
<keyword evidence="6" id="KW-0336">GPI-anchor</keyword>
<evidence type="ECO:0000256" key="4">
    <source>
        <dbReference type="ARBA" id="ARBA00010031"/>
    </source>
</evidence>
<organism evidence="17 18">
    <name type="scientific">Trichocladium antarcticum</name>
    <dbReference type="NCBI Taxonomy" id="1450529"/>
    <lineage>
        <taxon>Eukaryota</taxon>
        <taxon>Fungi</taxon>
        <taxon>Dikarya</taxon>
        <taxon>Ascomycota</taxon>
        <taxon>Pezizomycotina</taxon>
        <taxon>Sordariomycetes</taxon>
        <taxon>Sordariomycetidae</taxon>
        <taxon>Sordariales</taxon>
        <taxon>Chaetomiaceae</taxon>
        <taxon>Trichocladium</taxon>
    </lineage>
</organism>
<dbReference type="Pfam" id="PF20684">
    <property type="entry name" value="Fung_rhodopsin"/>
    <property type="match status" value="1"/>
</dbReference>
<keyword evidence="5" id="KW-0964">Secreted</keyword>
<evidence type="ECO:0000313" key="18">
    <source>
        <dbReference type="Proteomes" id="UP001304895"/>
    </source>
</evidence>
<evidence type="ECO:0000256" key="1">
    <source>
        <dbReference type="ARBA" id="ARBA00004141"/>
    </source>
</evidence>
<proteinExistence type="inferred from homology"/>
<evidence type="ECO:0000256" key="10">
    <source>
        <dbReference type="ARBA" id="ARBA00023136"/>
    </source>
</evidence>
<keyword evidence="6" id="KW-0325">Glycoprotein</keyword>
<keyword evidence="12" id="KW-0449">Lipoprotein</keyword>
<sequence>MRAIFGLAVALMAAVVPLASALKLDPASDVVLRELPVCAAACLDIVIPRSTCATNSTPACLCANMDLQNDMTRCVMGKCSIREGLVTKNMTVHTLCGMPIHNQGPTYDTVSIVLGVISCSIVVLRLGFKISVTRSLAADDYVVLVLILIGIPSIAITHYGTTTNGVGRDIWTLTPQMIDTFLFYFFVVVLIYFSQVVLIKLALLLFYLRIFPSRGVRRLLWGTFGLNVLYGVIFLILAVFQCKPISHYWQGWDGEHDGTCLDKRSIAWAHAAISIALDVWMLAIPLFQINTLNLHWKKKIGVGFMFVVGTFVTIVSIIRLQALVTFAKSSNATSDNFPVSLWSTVEINVGIICTCMPTLRLLLVRVFPALGSGSSYATGKAYNYNTGGQMPSSRMHASQRRGMGNFATTSNHVSAEASSSVETVPAKERGIIRHQTFAVQYDDDETSLVQMRAMGRAGGSQISDDLP</sequence>
<feature type="domain" description="CFEM" evidence="16">
    <location>
        <begin position="31"/>
        <end position="97"/>
    </location>
</feature>
<dbReference type="PANTHER" id="PTHR33048">
    <property type="entry name" value="PTH11-LIKE INTEGRAL MEMBRANE PROTEIN (AFU_ORTHOLOGUE AFUA_5G11245)"/>
    <property type="match status" value="1"/>
</dbReference>
<dbReference type="GO" id="GO:0005576">
    <property type="term" value="C:extracellular region"/>
    <property type="evidence" value="ECO:0007669"/>
    <property type="project" value="UniProtKB-SubCell"/>
</dbReference>
<dbReference type="Pfam" id="PF05730">
    <property type="entry name" value="CFEM"/>
    <property type="match status" value="1"/>
</dbReference>
<dbReference type="EMBL" id="MU853401">
    <property type="protein sequence ID" value="KAK4138488.1"/>
    <property type="molecule type" value="Genomic_DNA"/>
</dbReference>
<keyword evidence="10 14" id="KW-0472">Membrane</keyword>
<dbReference type="AlphaFoldDB" id="A0AAN6ZHW1"/>
<feature type="transmembrane region" description="Helical" evidence="14">
    <location>
        <begin position="181"/>
        <end position="207"/>
    </location>
</feature>
<feature type="transmembrane region" description="Helical" evidence="14">
    <location>
        <begin position="340"/>
        <end position="363"/>
    </location>
</feature>
<dbReference type="Proteomes" id="UP001304895">
    <property type="component" value="Unassembled WGS sequence"/>
</dbReference>
<evidence type="ECO:0000256" key="2">
    <source>
        <dbReference type="ARBA" id="ARBA00004589"/>
    </source>
</evidence>
<dbReference type="InterPro" id="IPR052337">
    <property type="entry name" value="SAT4-like"/>
</dbReference>
<keyword evidence="18" id="KW-1185">Reference proteome</keyword>
<keyword evidence="11" id="KW-1015">Disulfide bond</keyword>
<comment type="similarity">
    <text evidence="13">Belongs to the SAT4 family.</text>
</comment>
<accession>A0AAN6ZHW1</accession>
<dbReference type="InterPro" id="IPR049326">
    <property type="entry name" value="Rhodopsin_dom_fungi"/>
</dbReference>
<feature type="transmembrane region" description="Helical" evidence="14">
    <location>
        <begin position="266"/>
        <end position="288"/>
    </location>
</feature>
<feature type="signal peptide" evidence="15">
    <location>
        <begin position="1"/>
        <end position="21"/>
    </location>
</feature>
<comment type="subcellular location">
    <subcellularLocation>
        <location evidence="2">Membrane</location>
        <topology evidence="2">Lipid-anchor</topology>
        <topology evidence="2">GPI-anchor</topology>
    </subcellularLocation>
    <subcellularLocation>
        <location evidence="1">Membrane</location>
        <topology evidence="1">Multi-pass membrane protein</topology>
    </subcellularLocation>
    <subcellularLocation>
        <location evidence="3">Secreted</location>
    </subcellularLocation>
</comment>
<comment type="similarity">
    <text evidence="4">Belongs to the RBT5 family.</text>
</comment>
<keyword evidence="9 14" id="KW-1133">Transmembrane helix</keyword>
<evidence type="ECO:0000256" key="3">
    <source>
        <dbReference type="ARBA" id="ARBA00004613"/>
    </source>
</evidence>
<evidence type="ECO:0000256" key="12">
    <source>
        <dbReference type="ARBA" id="ARBA00023288"/>
    </source>
</evidence>
<gene>
    <name evidence="17" type="ORF">BT67DRAFT_11025</name>
</gene>
<keyword evidence="7 14" id="KW-0812">Transmembrane</keyword>
<evidence type="ECO:0000259" key="16">
    <source>
        <dbReference type="SMART" id="SM00747"/>
    </source>
</evidence>
<evidence type="ECO:0000256" key="8">
    <source>
        <dbReference type="ARBA" id="ARBA00022729"/>
    </source>
</evidence>
<evidence type="ECO:0000256" key="9">
    <source>
        <dbReference type="ARBA" id="ARBA00022989"/>
    </source>
</evidence>
<feature type="transmembrane region" description="Helical" evidence="14">
    <location>
        <begin position="300"/>
        <end position="320"/>
    </location>
</feature>
<protein>
    <recommendedName>
        <fullName evidence="16">CFEM domain-containing protein</fullName>
    </recommendedName>
</protein>
<reference evidence="17" key="2">
    <citation type="submission" date="2023-05" db="EMBL/GenBank/DDBJ databases">
        <authorList>
            <consortium name="Lawrence Berkeley National Laboratory"/>
            <person name="Steindorff A."/>
            <person name="Hensen N."/>
            <person name="Bonometti L."/>
            <person name="Westerberg I."/>
            <person name="Brannstrom I.O."/>
            <person name="Guillou S."/>
            <person name="Cros-Aarteil S."/>
            <person name="Calhoun S."/>
            <person name="Haridas S."/>
            <person name="Kuo A."/>
            <person name="Mondo S."/>
            <person name="Pangilinan J."/>
            <person name="Riley R."/>
            <person name="Labutti K."/>
            <person name="Andreopoulos B."/>
            <person name="Lipzen A."/>
            <person name="Chen C."/>
            <person name="Yanf M."/>
            <person name="Daum C."/>
            <person name="Ng V."/>
            <person name="Clum A."/>
            <person name="Ohm R."/>
            <person name="Martin F."/>
            <person name="Silar P."/>
            <person name="Natvig D."/>
            <person name="Lalanne C."/>
            <person name="Gautier V."/>
            <person name="Ament-Velasquez S.L."/>
            <person name="Kruys A."/>
            <person name="Hutchinson M.I."/>
            <person name="Powell A.J."/>
            <person name="Barry K."/>
            <person name="Miller A.N."/>
            <person name="Grigoriev I.V."/>
            <person name="Debuchy R."/>
            <person name="Gladieux P."/>
            <person name="Thoren M.H."/>
            <person name="Johannesson H."/>
        </authorList>
    </citation>
    <scope>NUCLEOTIDE SEQUENCE</scope>
    <source>
        <strain evidence="17">CBS 123565</strain>
    </source>
</reference>
<reference evidence="17" key="1">
    <citation type="journal article" date="2023" name="Mol. Phylogenet. Evol.">
        <title>Genome-scale phylogeny and comparative genomics of the fungal order Sordariales.</title>
        <authorList>
            <person name="Hensen N."/>
            <person name="Bonometti L."/>
            <person name="Westerberg I."/>
            <person name="Brannstrom I.O."/>
            <person name="Guillou S."/>
            <person name="Cros-Aarteil S."/>
            <person name="Calhoun S."/>
            <person name="Haridas S."/>
            <person name="Kuo A."/>
            <person name="Mondo S."/>
            <person name="Pangilinan J."/>
            <person name="Riley R."/>
            <person name="LaButti K."/>
            <person name="Andreopoulos B."/>
            <person name="Lipzen A."/>
            <person name="Chen C."/>
            <person name="Yan M."/>
            <person name="Daum C."/>
            <person name="Ng V."/>
            <person name="Clum A."/>
            <person name="Steindorff A."/>
            <person name="Ohm R.A."/>
            <person name="Martin F."/>
            <person name="Silar P."/>
            <person name="Natvig D.O."/>
            <person name="Lalanne C."/>
            <person name="Gautier V."/>
            <person name="Ament-Velasquez S.L."/>
            <person name="Kruys A."/>
            <person name="Hutchinson M.I."/>
            <person name="Powell A.J."/>
            <person name="Barry K."/>
            <person name="Miller A.N."/>
            <person name="Grigoriev I.V."/>
            <person name="Debuchy R."/>
            <person name="Gladieux P."/>
            <person name="Hiltunen Thoren M."/>
            <person name="Johannesson H."/>
        </authorList>
    </citation>
    <scope>NUCLEOTIDE SEQUENCE</scope>
    <source>
        <strain evidence="17">CBS 123565</strain>
    </source>
</reference>
<feature type="transmembrane region" description="Helical" evidence="14">
    <location>
        <begin position="109"/>
        <end position="128"/>
    </location>
</feature>
<evidence type="ECO:0000256" key="14">
    <source>
        <dbReference type="SAM" id="Phobius"/>
    </source>
</evidence>
<feature type="chain" id="PRO_5042899327" description="CFEM domain-containing protein" evidence="15">
    <location>
        <begin position="22"/>
        <end position="467"/>
    </location>
</feature>
<name>A0AAN6ZHW1_9PEZI</name>
<comment type="caution">
    <text evidence="17">The sequence shown here is derived from an EMBL/GenBank/DDBJ whole genome shotgun (WGS) entry which is preliminary data.</text>
</comment>
<evidence type="ECO:0000256" key="11">
    <source>
        <dbReference type="ARBA" id="ARBA00023157"/>
    </source>
</evidence>
<dbReference type="InterPro" id="IPR008427">
    <property type="entry name" value="Extracellular_membr_CFEM_dom"/>
</dbReference>
<evidence type="ECO:0000313" key="17">
    <source>
        <dbReference type="EMBL" id="KAK4138488.1"/>
    </source>
</evidence>
<evidence type="ECO:0000256" key="6">
    <source>
        <dbReference type="ARBA" id="ARBA00022622"/>
    </source>
</evidence>
<dbReference type="SMART" id="SM00747">
    <property type="entry name" value="CFEM"/>
    <property type="match status" value="1"/>
</dbReference>
<feature type="transmembrane region" description="Helical" evidence="14">
    <location>
        <begin position="219"/>
        <end position="240"/>
    </location>
</feature>
<evidence type="ECO:0000256" key="15">
    <source>
        <dbReference type="SAM" id="SignalP"/>
    </source>
</evidence>
<dbReference type="PANTHER" id="PTHR33048:SF143">
    <property type="entry name" value="EXTRACELLULAR MEMBRANE PROTEIN CFEM DOMAIN-CONTAINING PROTEIN-RELATED"/>
    <property type="match status" value="1"/>
</dbReference>